<organism evidence="2 3">
    <name type="scientific">Riccia sorocarpa</name>
    <dbReference type="NCBI Taxonomy" id="122646"/>
    <lineage>
        <taxon>Eukaryota</taxon>
        <taxon>Viridiplantae</taxon>
        <taxon>Streptophyta</taxon>
        <taxon>Embryophyta</taxon>
        <taxon>Marchantiophyta</taxon>
        <taxon>Marchantiopsida</taxon>
        <taxon>Marchantiidae</taxon>
        <taxon>Marchantiales</taxon>
        <taxon>Ricciaceae</taxon>
        <taxon>Riccia</taxon>
    </lineage>
</organism>
<feature type="compositionally biased region" description="Basic and acidic residues" evidence="1">
    <location>
        <begin position="59"/>
        <end position="72"/>
    </location>
</feature>
<dbReference type="SUPFAM" id="SSF58113">
    <property type="entry name" value="Apolipoprotein A-I"/>
    <property type="match status" value="1"/>
</dbReference>
<feature type="compositionally biased region" description="Basic and acidic residues" evidence="1">
    <location>
        <begin position="36"/>
        <end position="45"/>
    </location>
</feature>
<evidence type="ECO:0000313" key="2">
    <source>
        <dbReference type="EMBL" id="KAL3688980.1"/>
    </source>
</evidence>
<evidence type="ECO:0000256" key="1">
    <source>
        <dbReference type="SAM" id="MobiDB-lite"/>
    </source>
</evidence>
<name>A0ABD3HBU5_9MARC</name>
<dbReference type="AlphaFoldDB" id="A0ABD3HBU5"/>
<evidence type="ECO:0000313" key="3">
    <source>
        <dbReference type="Proteomes" id="UP001633002"/>
    </source>
</evidence>
<protein>
    <submittedName>
        <fullName evidence="2">Uncharacterized protein</fullName>
    </submittedName>
</protein>
<feature type="region of interest" description="Disordered" evidence="1">
    <location>
        <begin position="36"/>
        <end position="138"/>
    </location>
</feature>
<feature type="compositionally biased region" description="Basic and acidic residues" evidence="1">
    <location>
        <begin position="82"/>
        <end position="138"/>
    </location>
</feature>
<dbReference type="EMBL" id="JBJQOH010000004">
    <property type="protein sequence ID" value="KAL3688980.1"/>
    <property type="molecule type" value="Genomic_DNA"/>
</dbReference>
<proteinExistence type="predicted"/>
<gene>
    <name evidence="2" type="ORF">R1sor_015289</name>
</gene>
<reference evidence="2 3" key="1">
    <citation type="submission" date="2024-09" db="EMBL/GenBank/DDBJ databases">
        <title>Chromosome-scale assembly of Riccia sorocarpa.</title>
        <authorList>
            <person name="Paukszto L."/>
        </authorList>
    </citation>
    <scope>NUCLEOTIDE SEQUENCE [LARGE SCALE GENOMIC DNA]</scope>
    <source>
        <strain evidence="2">LP-2024</strain>
        <tissue evidence="2">Aerial parts of the thallus</tissue>
    </source>
</reference>
<accession>A0ABD3HBU5</accession>
<sequence>MSDVRGESYSVPCKFSSPARDIVALPSVPCKFSSHARDIISEPDRPVSQATSSLAAGHDVPEKHISHGHGGEARYNSSPDTETGKKKLELDTETGKKKLEPDTETGKKKLEPDTETGKKKLEPDTETGKKDTNWTEERVHFVRGVLCKRMQAPERGNDAK</sequence>
<dbReference type="Proteomes" id="UP001633002">
    <property type="component" value="Unassembled WGS sequence"/>
</dbReference>
<comment type="caution">
    <text evidence="2">The sequence shown here is derived from an EMBL/GenBank/DDBJ whole genome shotgun (WGS) entry which is preliminary data.</text>
</comment>
<keyword evidence="3" id="KW-1185">Reference proteome</keyword>